<name>E6TRW0_EVAC2</name>
<evidence type="ECO:0008006" key="4">
    <source>
        <dbReference type="Google" id="ProtNLM"/>
    </source>
</evidence>
<keyword evidence="1" id="KW-1133">Transmembrane helix</keyword>
<dbReference type="Proteomes" id="UP000001401">
    <property type="component" value="Chromosome"/>
</dbReference>
<protein>
    <recommendedName>
        <fullName evidence="4">ABC-2 family transporter protein</fullName>
    </recommendedName>
</protein>
<dbReference type="HOGENOM" id="CLU_060298_0_0_9"/>
<reference evidence="2" key="1">
    <citation type="submission" date="2010-12" db="EMBL/GenBank/DDBJ databases">
        <title>Complete sequence of Bacillus cellulosilyticus DSM 2522.</title>
        <authorList>
            <consortium name="US DOE Joint Genome Institute"/>
            <person name="Lucas S."/>
            <person name="Copeland A."/>
            <person name="Lapidus A."/>
            <person name="Cheng J.-F."/>
            <person name="Bruce D."/>
            <person name="Goodwin L."/>
            <person name="Pitluck S."/>
            <person name="Chertkov O."/>
            <person name="Detter J.C."/>
            <person name="Han C."/>
            <person name="Tapia R."/>
            <person name="Land M."/>
            <person name="Hauser L."/>
            <person name="Jeffries C."/>
            <person name="Kyrpides N."/>
            <person name="Ivanova N."/>
            <person name="Mikhailova N."/>
            <person name="Brumm P."/>
            <person name="Mead D."/>
            <person name="Woyke T."/>
        </authorList>
    </citation>
    <scope>NUCLEOTIDE SEQUENCE [LARGE SCALE GENOMIC DNA]</scope>
    <source>
        <strain evidence="2">DSM 2522</strain>
    </source>
</reference>
<dbReference type="EMBL" id="CP002394">
    <property type="protein sequence ID" value="ADU29483.1"/>
    <property type="molecule type" value="Genomic_DNA"/>
</dbReference>
<keyword evidence="1" id="KW-0472">Membrane</keyword>
<dbReference type="AlphaFoldDB" id="E6TRW0"/>
<feature type="transmembrane region" description="Helical" evidence="1">
    <location>
        <begin position="153"/>
        <end position="172"/>
    </location>
</feature>
<dbReference type="KEGG" id="bco:Bcell_1218"/>
<accession>E6TRW0</accession>
<feature type="transmembrane region" description="Helical" evidence="1">
    <location>
        <begin position="285"/>
        <end position="302"/>
    </location>
</feature>
<dbReference type="STRING" id="649639.Bcell_1218"/>
<keyword evidence="3" id="KW-1185">Reference proteome</keyword>
<organism evidence="2 3">
    <name type="scientific">Evansella cellulosilytica (strain ATCC 21833 / DSM 2522 / FERM P-1141 / JCM 9156 / N-4)</name>
    <name type="common">Bacillus cellulosilyticus</name>
    <dbReference type="NCBI Taxonomy" id="649639"/>
    <lineage>
        <taxon>Bacteria</taxon>
        <taxon>Bacillati</taxon>
        <taxon>Bacillota</taxon>
        <taxon>Bacilli</taxon>
        <taxon>Bacillales</taxon>
        <taxon>Bacillaceae</taxon>
        <taxon>Evansella</taxon>
    </lineage>
</organism>
<proteinExistence type="predicted"/>
<feature type="transmembrane region" description="Helical" evidence="1">
    <location>
        <begin position="193"/>
        <end position="215"/>
    </location>
</feature>
<feature type="transmembrane region" description="Helical" evidence="1">
    <location>
        <begin position="343"/>
        <end position="365"/>
    </location>
</feature>
<feature type="transmembrane region" description="Helical" evidence="1">
    <location>
        <begin position="254"/>
        <end position="278"/>
    </location>
</feature>
<evidence type="ECO:0000313" key="2">
    <source>
        <dbReference type="EMBL" id="ADU29483.1"/>
    </source>
</evidence>
<evidence type="ECO:0000256" key="1">
    <source>
        <dbReference type="SAM" id="Phobius"/>
    </source>
</evidence>
<keyword evidence="1" id="KW-0812">Transmembrane</keyword>
<dbReference type="RefSeq" id="WP_013487824.1">
    <property type="nucleotide sequence ID" value="NC_014829.1"/>
</dbReference>
<sequence>MYKHECFKIFTKKSIYVVFFFIVLLLLFANSRSLDWVMKDEVYGELYEIFGGPVTEELDSIVREEMVAEDAGERQGGTPASEVNFLVARSALYLGQLEERKDILDEKMATLQASTYEYKVASKELTMLEELKNPHGFYRIQSWNGTLDLIEPFFSVVLIALLVLVGLSPVFSDEHLHKMTGLILATRHGKREVVTAKLLASMTYIGVIFLLLHVINLVSQFIIYGGFKGWYAPIQSLLTFPADYAFSPYAWEVWQFYIITLSVQFLGATALGILVLLLSVITKNAMITFFLSGSILGLPFALRQVGLDHGWLETFNLFSYLELLRVERLFDSFKAYNVFGNPVLFPTLIITVYTVLTLILLWILYYRFKNQQVSE</sequence>
<dbReference type="OrthoDB" id="2806942at2"/>
<gene>
    <name evidence="2" type="ordered locus">Bcell_1218</name>
</gene>
<dbReference type="eggNOG" id="COG1277">
    <property type="taxonomic scope" value="Bacteria"/>
</dbReference>
<evidence type="ECO:0000313" key="3">
    <source>
        <dbReference type="Proteomes" id="UP000001401"/>
    </source>
</evidence>